<name>A0A395VBK8_9FIRM</name>
<reference evidence="1 2" key="1">
    <citation type="submission" date="2018-08" db="EMBL/GenBank/DDBJ databases">
        <title>A genome reference for cultivated species of the human gut microbiota.</title>
        <authorList>
            <person name="Zou Y."/>
            <person name="Xue W."/>
            <person name="Luo G."/>
        </authorList>
    </citation>
    <scope>NUCLEOTIDE SEQUENCE [LARGE SCALE GENOMIC DNA]</scope>
    <source>
        <strain evidence="1 2">AF22-12AC</strain>
    </source>
</reference>
<gene>
    <name evidence="1" type="ORF">DWX93_00990</name>
</gene>
<dbReference type="InterPro" id="IPR025462">
    <property type="entry name" value="DUF4313"/>
</dbReference>
<dbReference type="RefSeq" id="WP_118096248.1">
    <property type="nucleotide sequence ID" value="NZ_QRVL01000001.1"/>
</dbReference>
<evidence type="ECO:0000313" key="1">
    <source>
        <dbReference type="EMBL" id="RGS41948.1"/>
    </source>
</evidence>
<accession>A0A395VBK8</accession>
<proteinExistence type="predicted"/>
<evidence type="ECO:0000313" key="2">
    <source>
        <dbReference type="Proteomes" id="UP000266172"/>
    </source>
</evidence>
<protein>
    <submittedName>
        <fullName evidence="1">DUF4313 domain-containing protein</fullName>
    </submittedName>
</protein>
<dbReference type="Proteomes" id="UP000266172">
    <property type="component" value="Unassembled WGS sequence"/>
</dbReference>
<dbReference type="AlphaFoldDB" id="A0A395VBK8"/>
<organism evidence="1 2">
    <name type="scientific">Roseburia hominis</name>
    <dbReference type="NCBI Taxonomy" id="301301"/>
    <lineage>
        <taxon>Bacteria</taxon>
        <taxon>Bacillati</taxon>
        <taxon>Bacillota</taxon>
        <taxon>Clostridia</taxon>
        <taxon>Lachnospirales</taxon>
        <taxon>Lachnospiraceae</taxon>
        <taxon>Roseburia</taxon>
    </lineage>
</organism>
<dbReference type="Pfam" id="PF14190">
    <property type="entry name" value="DUF4313"/>
    <property type="match status" value="1"/>
</dbReference>
<comment type="caution">
    <text evidence="1">The sequence shown here is derived from an EMBL/GenBank/DDBJ whole genome shotgun (WGS) entry which is preliminary data.</text>
</comment>
<dbReference type="EMBL" id="QRVL01000001">
    <property type="protein sequence ID" value="RGS41948.1"/>
    <property type="molecule type" value="Genomic_DNA"/>
</dbReference>
<sequence>MALLEVRTEWAVYKDCFLQVARYQADNSRAIEIWNNEDGPIARITVCIAGSGLAEDETVIDTNNCPWAMELIKQHGFGQATGRMVRSGYCTYPVVKLDIEKIGEYLEVA</sequence>